<dbReference type="Pfam" id="PF24883">
    <property type="entry name" value="NPHP3_N"/>
    <property type="match status" value="1"/>
</dbReference>
<keyword evidence="6" id="KW-1185">Reference proteome</keyword>
<reference evidence="5" key="1">
    <citation type="submission" date="2022-09" db="EMBL/GenBank/DDBJ databases">
        <title>Chromosome-level assembly of Trichoderma breve T069, a fungus used in development of biopesticide product.</title>
        <authorList>
            <person name="Lin R."/>
            <person name="Liu T."/>
        </authorList>
    </citation>
    <scope>NUCLEOTIDE SEQUENCE</scope>
    <source>
        <strain evidence="5">T069</strain>
    </source>
</reference>
<dbReference type="EMBL" id="JAOPEN010000004">
    <property type="protein sequence ID" value="KAJ4859157.1"/>
    <property type="molecule type" value="Genomic_DNA"/>
</dbReference>
<dbReference type="InterPro" id="IPR027417">
    <property type="entry name" value="P-loop_NTPase"/>
</dbReference>
<evidence type="ECO:0000313" key="6">
    <source>
        <dbReference type="Proteomes" id="UP001140511"/>
    </source>
</evidence>
<sequence>MNASPSKGVKMKSLIKKFKSPERSSSPVANPASALLHGNSHSGVPHLQTKVSSHSLSTTVSVNDDTISQSSGRLSTSPSLSPPLAVQPSVSPSPDQSSTSHPPPAIIILPSDSITEAAPATIATEETPETPAPSFPPAITISPSVSIIEAALATIAVEAEVPETPAPPLNLWKEAFESVNDETKRWIQEHGLNSTEQSQPDGQIKELITLLKSKTLAEDNDTPSKIVIGDRRIVLREHVNEVVSLLTMAGDIAMNFAPPQASAPWAIGKALLKIPVKHVDQKLALTGTIRWFTRIVHRGQIYELRYTAITTDEQIVSNLHDALRDLYVAAIELLARSDIVFRSGTLKQAFSAIVRPDEATNLVSELLKKEQKVVLEAQACEAWCSARTDARLFQRTQYMLEKLDEMSAPLKRADEGLIKLFRQIDQGQLDELMDFISSEEYGKSHSEFSESRVEGTGNWLIGHQCFRQWQASRHRSVLYLKGNVGTGKTFLTSRVIDHLKETLHASLEDEGFAFFYCNRSTPLTRDPLVVLRSFVRQLADREYYDGVPKSLNQAYEKAKKEKRGFSYKECEMLILDLLSLYPRTTIVLDALDEKAKYSVRLFVSSRPDREYLRAFEGMRIITINSDDQQIDIGKYLNAKLYSTPSFQSRPIEIQEMIRAAFTSRNCGMFRWVHLQVKQVNPLVSNDAVKLWAKTVPGDLMEAYDQMWNILKKDHAYDMPLIERAIKWVLGSLQPLETEHLVTAIRYTIEGDTLVEKERQTPRRILLLCQDFLTVDAEKQVWTLPHASVAEYFESRSEILGNCHGFVANIQLKILMEPEEDVLLIESHKDDPDYPEFCSHHIPFRHYFMNSWPTYVERYDRWLGSTEGATPDAQLVASLRQFLGSPEQRSAYYIKWCNSRFYTGDGFSSSDICWLAMCRYGFYYVLQDWWDNYVGNRPVDLCKLRCLLSTMDELDSAQLGPAIENAMDEGHKDFFLLLEKHGNFHIWDYFEEKPDIILMAARRPGQIQWLADHNLFNSYSGNSLLKAAERADLQATKDLLEAGADVNHRPKYAAKFGSALAAAVASAGGTFTPERVKTIQLLLENGAEPNLPLHSGQSGSALESTIFFYRDPKPPEYRAKYGLAHPMDVLAILLKAGAKPATVLDHGNHGSALAAAAYRGLKEMLAMMVEVIGKDSTIECLRRSRRPEKTLAQRFNSLKQARQDTIAYLTDELGVDKETLHKIGLWQDDPKEVGAFGVKFFIYTPTQEPNNQEPKPQEPKTQEPKTQEPKPQEPKIQKSGTQIPNTPEPNTGMIFQLLYIFAAVVAVAAVAFVALSYGIFEPRSWAAWGIPILSNYPNPIGS</sequence>
<gene>
    <name evidence="5" type="ORF">T069G_07424</name>
</gene>
<name>A0A9W9BAZ4_9HYPO</name>
<dbReference type="InterPro" id="IPR036770">
    <property type="entry name" value="Ankyrin_rpt-contain_sf"/>
</dbReference>
<keyword evidence="3" id="KW-1133">Transmembrane helix</keyword>
<dbReference type="Proteomes" id="UP001140511">
    <property type="component" value="Unassembled WGS sequence"/>
</dbReference>
<feature type="domain" description="Nephrocystin 3-like N-terminal" evidence="4">
    <location>
        <begin position="455"/>
        <end position="595"/>
    </location>
</feature>
<feature type="compositionally biased region" description="Basic and acidic residues" evidence="2">
    <location>
        <begin position="1254"/>
        <end position="1275"/>
    </location>
</feature>
<dbReference type="PANTHER" id="PTHR10039:SF16">
    <property type="entry name" value="GPI INOSITOL-DEACYLASE"/>
    <property type="match status" value="1"/>
</dbReference>
<dbReference type="SUPFAM" id="SSF48403">
    <property type="entry name" value="Ankyrin repeat"/>
    <property type="match status" value="1"/>
</dbReference>
<dbReference type="Gene3D" id="1.25.40.20">
    <property type="entry name" value="Ankyrin repeat-containing domain"/>
    <property type="match status" value="1"/>
</dbReference>
<feature type="compositionally biased region" description="Basic residues" evidence="2">
    <location>
        <begin position="9"/>
        <end position="18"/>
    </location>
</feature>
<evidence type="ECO:0000259" key="4">
    <source>
        <dbReference type="Pfam" id="PF24883"/>
    </source>
</evidence>
<evidence type="ECO:0000256" key="2">
    <source>
        <dbReference type="SAM" id="MobiDB-lite"/>
    </source>
</evidence>
<feature type="region of interest" description="Disordered" evidence="2">
    <location>
        <begin position="1245"/>
        <end position="1286"/>
    </location>
</feature>
<keyword evidence="3" id="KW-0812">Transmembrane</keyword>
<feature type="transmembrane region" description="Helical" evidence="3">
    <location>
        <begin position="1296"/>
        <end position="1319"/>
    </location>
</feature>
<evidence type="ECO:0000313" key="5">
    <source>
        <dbReference type="EMBL" id="KAJ4859157.1"/>
    </source>
</evidence>
<dbReference type="Gene3D" id="3.40.50.300">
    <property type="entry name" value="P-loop containing nucleotide triphosphate hydrolases"/>
    <property type="match status" value="1"/>
</dbReference>
<dbReference type="RefSeq" id="XP_056028213.1">
    <property type="nucleotide sequence ID" value="XM_056174634.1"/>
</dbReference>
<accession>A0A9W9BAZ4</accession>
<dbReference type="InterPro" id="IPR056884">
    <property type="entry name" value="NPHP3-like_N"/>
</dbReference>
<feature type="region of interest" description="Disordered" evidence="2">
    <location>
        <begin position="1"/>
        <end position="107"/>
    </location>
</feature>
<protein>
    <recommendedName>
        <fullName evidence="4">Nephrocystin 3-like N-terminal domain-containing protein</fullName>
    </recommendedName>
</protein>
<keyword evidence="1" id="KW-0677">Repeat</keyword>
<feature type="compositionally biased region" description="Polar residues" evidence="2">
    <location>
        <begin position="1277"/>
        <end position="1286"/>
    </location>
</feature>
<dbReference type="GeneID" id="80869322"/>
<comment type="caution">
    <text evidence="5">The sequence shown here is derived from an EMBL/GenBank/DDBJ whole genome shotgun (WGS) entry which is preliminary data.</text>
</comment>
<feature type="compositionally biased region" description="Low complexity" evidence="2">
    <location>
        <begin position="49"/>
        <end position="100"/>
    </location>
</feature>
<organism evidence="5 6">
    <name type="scientific">Trichoderma breve</name>
    <dbReference type="NCBI Taxonomy" id="2034170"/>
    <lineage>
        <taxon>Eukaryota</taxon>
        <taxon>Fungi</taxon>
        <taxon>Dikarya</taxon>
        <taxon>Ascomycota</taxon>
        <taxon>Pezizomycotina</taxon>
        <taxon>Sordariomycetes</taxon>
        <taxon>Hypocreomycetidae</taxon>
        <taxon>Hypocreales</taxon>
        <taxon>Hypocreaceae</taxon>
        <taxon>Trichoderma</taxon>
    </lineage>
</organism>
<keyword evidence="3" id="KW-0472">Membrane</keyword>
<evidence type="ECO:0000256" key="3">
    <source>
        <dbReference type="SAM" id="Phobius"/>
    </source>
</evidence>
<dbReference type="PANTHER" id="PTHR10039">
    <property type="entry name" value="AMELOGENIN"/>
    <property type="match status" value="1"/>
</dbReference>
<evidence type="ECO:0000256" key="1">
    <source>
        <dbReference type="ARBA" id="ARBA00022737"/>
    </source>
</evidence>
<proteinExistence type="predicted"/>